<dbReference type="GO" id="GO:0016567">
    <property type="term" value="P:protein ubiquitination"/>
    <property type="evidence" value="ECO:0007669"/>
    <property type="project" value="TreeGrafter"/>
</dbReference>
<evidence type="ECO:0000256" key="2">
    <source>
        <dbReference type="ARBA" id="ARBA00022763"/>
    </source>
</evidence>
<evidence type="ECO:0000256" key="1">
    <source>
        <dbReference type="ARBA" id="ARBA00022723"/>
    </source>
</evidence>
<keyword evidence="8" id="KW-0436">Ligase</keyword>
<feature type="region of interest" description="Disordered" evidence="6">
    <location>
        <begin position="90"/>
        <end position="142"/>
    </location>
</feature>
<protein>
    <submittedName>
        <fullName evidence="8">RN220 ligase</fullName>
    </submittedName>
</protein>
<feature type="compositionally biased region" description="Low complexity" evidence="6">
    <location>
        <begin position="243"/>
        <end position="257"/>
    </location>
</feature>
<dbReference type="Pfam" id="PF15926">
    <property type="entry name" value="RNF220"/>
    <property type="match status" value="1"/>
</dbReference>
<keyword evidence="1" id="KW-0479">Metal-binding</keyword>
<dbReference type="GO" id="GO:0008270">
    <property type="term" value="F:zinc ion binding"/>
    <property type="evidence" value="ECO:0007669"/>
    <property type="project" value="UniProtKB-KW"/>
</dbReference>
<dbReference type="Proteomes" id="UP000669903">
    <property type="component" value="Unassembled WGS sequence"/>
</dbReference>
<gene>
    <name evidence="8" type="primary">Rnf220</name>
    <name evidence="8" type="ORF">G6Z76_0014557</name>
</gene>
<dbReference type="PANTHER" id="PTHR13459">
    <property type="entry name" value="E3 UBIQUITIN-PROTEIN LIGASE RNF220 ISOFORM X1"/>
    <property type="match status" value="1"/>
</dbReference>
<keyword evidence="5" id="KW-0234">DNA repair</keyword>
<comment type="caution">
    <text evidence="8">The sequence shown here is derived from an EMBL/GenBank/DDBJ whole genome shotgun (WGS) entry which is preliminary data.</text>
</comment>
<dbReference type="Gene3D" id="3.30.160.60">
    <property type="entry name" value="Classic Zinc Finger"/>
    <property type="match status" value="1"/>
</dbReference>
<dbReference type="AlphaFoldDB" id="A0A836GRW3"/>
<dbReference type="SUPFAM" id="SSF57850">
    <property type="entry name" value="RING/U-box"/>
    <property type="match status" value="1"/>
</dbReference>
<dbReference type="Pfam" id="PF13923">
    <property type="entry name" value="zf-C3HC4_2"/>
    <property type="match status" value="1"/>
</dbReference>
<name>A0A836GRW3_9HYME</name>
<evidence type="ECO:0000256" key="5">
    <source>
        <dbReference type="ARBA" id="ARBA00023204"/>
    </source>
</evidence>
<dbReference type="InterPro" id="IPR006642">
    <property type="entry name" value="Rad18_UBZ4"/>
</dbReference>
<evidence type="ECO:0000313" key="8">
    <source>
        <dbReference type="EMBL" id="KAG5348246.1"/>
    </source>
</evidence>
<feature type="compositionally biased region" description="Basic and acidic residues" evidence="6">
    <location>
        <begin position="437"/>
        <end position="446"/>
    </location>
</feature>
<keyword evidence="2" id="KW-0227">DNA damage</keyword>
<feature type="non-terminal residue" evidence="8">
    <location>
        <position position="1"/>
    </location>
</feature>
<dbReference type="Gene3D" id="3.30.40.10">
    <property type="entry name" value="Zinc/RING finger domain, C3HC4 (zinc finger)"/>
    <property type="match status" value="1"/>
</dbReference>
<feature type="domain" description="UBZ4-type" evidence="7">
    <location>
        <begin position="309"/>
        <end position="334"/>
    </location>
</feature>
<dbReference type="PANTHER" id="PTHR13459:SF1">
    <property type="entry name" value="E3 UBIQUITIN-PROTEIN LIGASE RNF220 ISOFORM X1"/>
    <property type="match status" value="1"/>
</dbReference>
<sequence length="701" mass="76840">MDNSAYVPNHLPPPSLVVFSQAGGLPEALRMQRPFNPQVTDSKDLQVPFSTAASLGYGLHHMLHLPPQFLHPLDHRLPFGGFRPLVPSAFAPPSNRSPTGTGGTGSVPNRGATPDEEDRDANATPGSENTERSTPEEGRPYRRNGCLVFTSILSGSRIADGVAVNLRERENVSATAALSATQSSRMSTRLLIDGFIFTAVCVYVRKKKFPSDPSCCPVCGVTVRPQELEQHFAQELDRLYKVSSASSRPRPSRSILPPTHPQDHSHGTMLHAPSTADGTPQGRWETYKRIKANRQARIRVKNRKRKADEASCPVCSERLSGTPEELNQHVDRCLNKQNNGNPAGQNANVDEEEVDVEGDPEYEEYEWAGQTRVRATSMLVGGFSAAGLATSSSNRSARGGGNQEDEDVDLVVDGDDAAEFGPAQYSEADVVAPRVDGTPREQKERDALREAVISPNAPHTPQQLTPDSGLTAQGLVEVKPEPGAATPVAQQNDPDEGASGSPRRDGDTPVVEALRGRIRELEAEMRGQPFKCLICMEQYKKPVTSVCCWHVHCEQCWLHTLPQRKGNQRDHKESKEVTVVAVLEEKGSRKMARRVYEPCNRRGRGRVAEVEVAKTEVEEVVAVKVATKVELDVALRMDPHGRIYREEGKESAVCWAQAGCTLRCKSGMGSHGKMVARYTNSYAAKRVPMESSLTSYEMVTY</sequence>
<dbReference type="SMART" id="SM00734">
    <property type="entry name" value="ZnF_Rad18"/>
    <property type="match status" value="1"/>
</dbReference>
<dbReference type="GO" id="GO:0061630">
    <property type="term" value="F:ubiquitin protein ligase activity"/>
    <property type="evidence" value="ECO:0007669"/>
    <property type="project" value="TreeGrafter"/>
</dbReference>
<feature type="compositionally biased region" description="Basic and acidic residues" evidence="6">
    <location>
        <begin position="129"/>
        <end position="140"/>
    </location>
</feature>
<feature type="region of interest" description="Disordered" evidence="6">
    <location>
        <begin position="243"/>
        <end position="283"/>
    </location>
</feature>
<evidence type="ECO:0000256" key="3">
    <source>
        <dbReference type="ARBA" id="ARBA00022771"/>
    </source>
</evidence>
<keyword evidence="9" id="KW-1185">Reference proteome</keyword>
<evidence type="ECO:0000259" key="7">
    <source>
        <dbReference type="SMART" id="SM00734"/>
    </source>
</evidence>
<keyword evidence="4" id="KW-0862">Zinc</keyword>
<evidence type="ECO:0000256" key="4">
    <source>
        <dbReference type="ARBA" id="ARBA00022833"/>
    </source>
</evidence>
<dbReference type="GO" id="GO:0003677">
    <property type="term" value="F:DNA binding"/>
    <property type="evidence" value="ECO:0007669"/>
    <property type="project" value="InterPro"/>
</dbReference>
<dbReference type="GO" id="GO:0006281">
    <property type="term" value="P:DNA repair"/>
    <property type="evidence" value="ECO:0007669"/>
    <property type="project" value="UniProtKB-KW"/>
</dbReference>
<dbReference type="EMBL" id="JAANIC010000093">
    <property type="protein sequence ID" value="KAG5348246.1"/>
    <property type="molecule type" value="Genomic_DNA"/>
</dbReference>
<accession>A0A836GRW3</accession>
<feature type="non-terminal residue" evidence="8">
    <location>
        <position position="701"/>
    </location>
</feature>
<dbReference type="InterPro" id="IPR031824">
    <property type="entry name" value="RNF220_mid"/>
</dbReference>
<dbReference type="GO" id="GO:0016874">
    <property type="term" value="F:ligase activity"/>
    <property type="evidence" value="ECO:0007669"/>
    <property type="project" value="UniProtKB-KW"/>
</dbReference>
<dbReference type="InterPro" id="IPR001841">
    <property type="entry name" value="Znf_RING"/>
</dbReference>
<dbReference type="InterPro" id="IPR013083">
    <property type="entry name" value="Znf_RING/FYVE/PHD"/>
</dbReference>
<dbReference type="InterPro" id="IPR052443">
    <property type="entry name" value="E3_ubiq-ligase_RNF220-like"/>
</dbReference>
<feature type="region of interest" description="Disordered" evidence="6">
    <location>
        <begin position="420"/>
        <end position="446"/>
    </location>
</feature>
<organism evidence="8 9">
    <name type="scientific">Acromyrmex charruanus</name>
    <dbReference type="NCBI Taxonomy" id="2715315"/>
    <lineage>
        <taxon>Eukaryota</taxon>
        <taxon>Metazoa</taxon>
        <taxon>Ecdysozoa</taxon>
        <taxon>Arthropoda</taxon>
        <taxon>Hexapoda</taxon>
        <taxon>Insecta</taxon>
        <taxon>Pterygota</taxon>
        <taxon>Neoptera</taxon>
        <taxon>Endopterygota</taxon>
        <taxon>Hymenoptera</taxon>
        <taxon>Apocrita</taxon>
        <taxon>Aculeata</taxon>
        <taxon>Formicoidea</taxon>
        <taxon>Formicidae</taxon>
        <taxon>Myrmicinae</taxon>
        <taxon>Acromyrmex</taxon>
    </lineage>
</organism>
<reference evidence="8" key="1">
    <citation type="submission" date="2020-03" db="EMBL/GenBank/DDBJ databases">
        <title>Relaxed selection underlies rapid genomic changes in the transitions from sociality to social parasitism in ants.</title>
        <authorList>
            <person name="Bi X."/>
        </authorList>
    </citation>
    <scope>NUCLEOTIDE SEQUENCE</scope>
    <source>
        <strain evidence="8">BGI-DK2014a</strain>
        <tissue evidence="8">Whole body</tissue>
    </source>
</reference>
<keyword evidence="3" id="KW-0863">Zinc-finger</keyword>
<evidence type="ECO:0000256" key="6">
    <source>
        <dbReference type="SAM" id="MobiDB-lite"/>
    </source>
</evidence>
<proteinExistence type="predicted"/>
<evidence type="ECO:0000313" key="9">
    <source>
        <dbReference type="Proteomes" id="UP000669903"/>
    </source>
</evidence>
<feature type="region of interest" description="Disordered" evidence="6">
    <location>
        <begin position="483"/>
        <end position="510"/>
    </location>
</feature>